<keyword evidence="2" id="KW-1185">Reference proteome</keyword>
<dbReference type="EMBL" id="KZ819746">
    <property type="protein sequence ID" value="PWN53010.1"/>
    <property type="molecule type" value="Genomic_DNA"/>
</dbReference>
<organism evidence="1 2">
    <name type="scientific">Violaceomyces palustris</name>
    <dbReference type="NCBI Taxonomy" id="1673888"/>
    <lineage>
        <taxon>Eukaryota</taxon>
        <taxon>Fungi</taxon>
        <taxon>Dikarya</taxon>
        <taxon>Basidiomycota</taxon>
        <taxon>Ustilaginomycotina</taxon>
        <taxon>Ustilaginomycetes</taxon>
        <taxon>Violaceomycetales</taxon>
        <taxon>Violaceomycetaceae</taxon>
        <taxon>Violaceomyces</taxon>
    </lineage>
</organism>
<protein>
    <submittedName>
        <fullName evidence="1">Uncharacterized protein</fullName>
    </submittedName>
</protein>
<accession>A0ACD0P4R5</accession>
<gene>
    <name evidence="1" type="ORF">IE53DRAFT_384534</name>
</gene>
<name>A0ACD0P4R5_9BASI</name>
<dbReference type="Proteomes" id="UP000245626">
    <property type="component" value="Unassembled WGS sequence"/>
</dbReference>
<evidence type="ECO:0000313" key="1">
    <source>
        <dbReference type="EMBL" id="PWN53010.1"/>
    </source>
</evidence>
<reference evidence="1 2" key="1">
    <citation type="journal article" date="2018" name="Mol. Biol. Evol.">
        <title>Broad Genomic Sampling Reveals a Smut Pathogenic Ancestry of the Fungal Clade Ustilaginomycotina.</title>
        <authorList>
            <person name="Kijpornyongpan T."/>
            <person name="Mondo S.J."/>
            <person name="Barry K."/>
            <person name="Sandor L."/>
            <person name="Lee J."/>
            <person name="Lipzen A."/>
            <person name="Pangilinan J."/>
            <person name="LaButti K."/>
            <person name="Hainaut M."/>
            <person name="Henrissat B."/>
            <person name="Grigoriev I.V."/>
            <person name="Spatafora J.W."/>
            <person name="Aime M.C."/>
        </authorList>
    </citation>
    <scope>NUCLEOTIDE SEQUENCE [LARGE SCALE GENOMIC DNA]</scope>
    <source>
        <strain evidence="1 2">SA 807</strain>
    </source>
</reference>
<evidence type="ECO:0000313" key="2">
    <source>
        <dbReference type="Proteomes" id="UP000245626"/>
    </source>
</evidence>
<sequence>MPLHRHLFNLFLVHSFVCHVLAQSVTGDLVHLALGRGPWLLNRAEGEILDHYGFRWESREKITQREVTKRIWYVSEGAERRLRTISPDFNCHDYMTGGIAYLERSGFDARVVEELKEKKTQYERHLIQLHMDTLFNLDQMIERYGGHLSEDFQDKLREPFADDPFIPRLRF</sequence>
<proteinExistence type="predicted"/>